<evidence type="ECO:0000313" key="2">
    <source>
        <dbReference type="Proteomes" id="UP000327013"/>
    </source>
</evidence>
<keyword evidence="2" id="KW-1185">Reference proteome</keyword>
<dbReference type="EMBL" id="CM017324">
    <property type="protein sequence ID" value="KAE8038384.1"/>
    <property type="molecule type" value="Genomic_DNA"/>
</dbReference>
<organism evidence="1 2">
    <name type="scientific">Carpinus fangiana</name>
    <dbReference type="NCBI Taxonomy" id="176857"/>
    <lineage>
        <taxon>Eukaryota</taxon>
        <taxon>Viridiplantae</taxon>
        <taxon>Streptophyta</taxon>
        <taxon>Embryophyta</taxon>
        <taxon>Tracheophyta</taxon>
        <taxon>Spermatophyta</taxon>
        <taxon>Magnoliopsida</taxon>
        <taxon>eudicotyledons</taxon>
        <taxon>Gunneridae</taxon>
        <taxon>Pentapetalae</taxon>
        <taxon>rosids</taxon>
        <taxon>fabids</taxon>
        <taxon>Fagales</taxon>
        <taxon>Betulaceae</taxon>
        <taxon>Carpinus</taxon>
    </lineage>
</organism>
<protein>
    <submittedName>
        <fullName evidence="1">Uncharacterized protein</fullName>
    </submittedName>
</protein>
<accession>A0A660KRF6</accession>
<gene>
    <name evidence="1" type="ORF">FH972_010903</name>
</gene>
<name>A0A660KRF6_9ROSI</name>
<dbReference type="AlphaFoldDB" id="A0A660KRF6"/>
<proteinExistence type="predicted"/>
<sequence>MAGLGFSGFSSVCSSVIDSKRGWKILFEIWKLEILRCINQKIWHQHQGSENLSKQVSQILIWGNDDLDLPGERWKSVSTEGQEDTTWWKDA</sequence>
<reference evidence="1 2" key="1">
    <citation type="submission" date="2019-06" db="EMBL/GenBank/DDBJ databases">
        <title>A chromosomal-level reference genome of Carpinus fangiana (Coryloideae, Betulaceae).</title>
        <authorList>
            <person name="Yang X."/>
            <person name="Wang Z."/>
            <person name="Zhang L."/>
            <person name="Hao G."/>
            <person name="Liu J."/>
            <person name="Yang Y."/>
        </authorList>
    </citation>
    <scope>NUCLEOTIDE SEQUENCE [LARGE SCALE GENOMIC DNA]</scope>
    <source>
        <strain evidence="1">Cfa_2016G</strain>
        <tissue evidence="1">Leaf</tissue>
    </source>
</reference>
<dbReference type="Proteomes" id="UP000327013">
    <property type="component" value="Chromosome 4"/>
</dbReference>
<evidence type="ECO:0000313" key="1">
    <source>
        <dbReference type="EMBL" id="KAE8038384.1"/>
    </source>
</evidence>